<dbReference type="EMBL" id="KB870805">
    <property type="protein sequence ID" value="EOA37025.1"/>
    <property type="molecule type" value="Genomic_DNA"/>
</dbReference>
<evidence type="ECO:0008006" key="3">
    <source>
        <dbReference type="Google" id="ProtNLM"/>
    </source>
</evidence>
<evidence type="ECO:0000313" key="1">
    <source>
        <dbReference type="EMBL" id="EOA37025.1"/>
    </source>
</evidence>
<dbReference type="eggNOG" id="KOG1571">
    <property type="taxonomic scope" value="Eukaryota"/>
</dbReference>
<sequence length="253" mass="28127">MGSQFFKSLLRVEKKTPIKDFEEEITPNAVACCLGGAAIYYLLRSWKCKRQAQILNRAVRVEELQDLEDLIGNNNTSGLLVAVCGKVGSNAAFMCNRSGLLAVSLTEKAKLVFPTEDELGFLDMDYEEILLSHKTVTVPWFLEDHTGRVNVVGFYGTFRRNVFAEPMNELCKEVEIVTHICSEDVLEIGRPLSIVAKAFRGEDGSPTIKALPSLVFDGYICVDKEVYNLQSQSGSCMHIAFFLAIIGVLLCEK</sequence>
<dbReference type="InterPro" id="IPR044231">
    <property type="entry name" value="SP1/SPL1"/>
</dbReference>
<reference evidence="2" key="1">
    <citation type="journal article" date="2013" name="Nat. Genet.">
        <title>The Capsella rubella genome and the genomic consequences of rapid mating system evolution.</title>
        <authorList>
            <person name="Slotte T."/>
            <person name="Hazzouri K.M."/>
            <person name="Agren J.A."/>
            <person name="Koenig D."/>
            <person name="Maumus F."/>
            <person name="Guo Y.L."/>
            <person name="Steige K."/>
            <person name="Platts A.E."/>
            <person name="Escobar J.S."/>
            <person name="Newman L.K."/>
            <person name="Wang W."/>
            <person name="Mandakova T."/>
            <person name="Vello E."/>
            <person name="Smith L.M."/>
            <person name="Henz S.R."/>
            <person name="Steffen J."/>
            <person name="Takuno S."/>
            <person name="Brandvain Y."/>
            <person name="Coop G."/>
            <person name="Andolfatto P."/>
            <person name="Hu T.T."/>
            <person name="Blanchette M."/>
            <person name="Clark R.M."/>
            <person name="Quesneville H."/>
            <person name="Nordborg M."/>
            <person name="Gaut B.S."/>
            <person name="Lysak M.A."/>
            <person name="Jenkins J."/>
            <person name="Grimwood J."/>
            <person name="Chapman J."/>
            <person name="Prochnik S."/>
            <person name="Shu S."/>
            <person name="Rokhsar D."/>
            <person name="Schmutz J."/>
            <person name="Weigel D."/>
            <person name="Wright S.I."/>
        </authorList>
    </citation>
    <scope>NUCLEOTIDE SEQUENCE [LARGE SCALE GENOMIC DNA]</scope>
    <source>
        <strain evidence="2">cv. Monte Gargano</strain>
    </source>
</reference>
<organism evidence="1 2">
    <name type="scientific">Capsella rubella</name>
    <dbReference type="NCBI Taxonomy" id="81985"/>
    <lineage>
        <taxon>Eukaryota</taxon>
        <taxon>Viridiplantae</taxon>
        <taxon>Streptophyta</taxon>
        <taxon>Embryophyta</taxon>
        <taxon>Tracheophyta</taxon>
        <taxon>Spermatophyta</taxon>
        <taxon>Magnoliopsida</taxon>
        <taxon>eudicotyledons</taxon>
        <taxon>Gunneridae</taxon>
        <taxon>Pentapetalae</taxon>
        <taxon>rosids</taxon>
        <taxon>malvids</taxon>
        <taxon>Brassicales</taxon>
        <taxon>Brassicaceae</taxon>
        <taxon>Camelineae</taxon>
        <taxon>Capsella</taxon>
    </lineage>
</organism>
<dbReference type="KEGG" id="crb:17899957"/>
<dbReference type="GO" id="GO:0004842">
    <property type="term" value="F:ubiquitin-protein transferase activity"/>
    <property type="evidence" value="ECO:0007669"/>
    <property type="project" value="InterPro"/>
</dbReference>
<dbReference type="Proteomes" id="UP000029121">
    <property type="component" value="Unassembled WGS sequence"/>
</dbReference>
<proteinExistence type="predicted"/>
<dbReference type="AlphaFoldDB" id="R0IFG9"/>
<dbReference type="GO" id="GO:0016567">
    <property type="term" value="P:protein ubiquitination"/>
    <property type="evidence" value="ECO:0007669"/>
    <property type="project" value="InterPro"/>
</dbReference>
<name>R0IFG9_9BRAS</name>
<gene>
    <name evidence="1" type="ORF">CARUB_v10010078mg</name>
</gene>
<evidence type="ECO:0000313" key="2">
    <source>
        <dbReference type="Proteomes" id="UP000029121"/>
    </source>
</evidence>
<protein>
    <recommendedName>
        <fullName evidence="3">RING-type E3 ubiquitin transferase</fullName>
    </recommendedName>
</protein>
<dbReference type="OrthoDB" id="10527155at2759"/>
<dbReference type="PANTHER" id="PTHR47568">
    <property type="match status" value="1"/>
</dbReference>
<dbReference type="PANTHER" id="PTHR47568:SF3">
    <property type="entry name" value="RING-TYPE E3 UBIQUITIN TRANSFERASE"/>
    <property type="match status" value="1"/>
</dbReference>
<keyword evidence="2" id="KW-1185">Reference proteome</keyword>
<accession>R0IFG9</accession>
<dbReference type="STRING" id="81985.R0IFG9"/>